<name>A0A846MXY9_9PROT</name>
<evidence type="ECO:0000313" key="4">
    <source>
        <dbReference type="Proteomes" id="UP000570514"/>
    </source>
</evidence>
<comment type="caution">
    <text evidence="3">The sequence shown here is derived from an EMBL/GenBank/DDBJ whole genome shotgun (WGS) entry which is preliminary data.</text>
</comment>
<organism evidence="3 4">
    <name type="scientific">Rhizomicrobium palustre</name>
    <dbReference type="NCBI Taxonomy" id="189966"/>
    <lineage>
        <taxon>Bacteria</taxon>
        <taxon>Pseudomonadati</taxon>
        <taxon>Pseudomonadota</taxon>
        <taxon>Alphaproteobacteria</taxon>
        <taxon>Micropepsales</taxon>
        <taxon>Micropepsaceae</taxon>
        <taxon>Rhizomicrobium</taxon>
    </lineage>
</organism>
<dbReference type="Proteomes" id="UP000570514">
    <property type="component" value="Unassembled WGS sequence"/>
</dbReference>
<gene>
    <name evidence="3" type="ORF">FHS83_001240</name>
</gene>
<dbReference type="AlphaFoldDB" id="A0A846MXY9"/>
<feature type="chain" id="PRO_5032628903" evidence="2">
    <location>
        <begin position="22"/>
        <end position="51"/>
    </location>
</feature>
<keyword evidence="3" id="KW-0449">Lipoprotein</keyword>
<evidence type="ECO:0000313" key="3">
    <source>
        <dbReference type="EMBL" id="NIK87922.1"/>
    </source>
</evidence>
<protein>
    <submittedName>
        <fullName evidence="3">Putative small lipoprotein YifL</fullName>
    </submittedName>
</protein>
<accession>A0A846MXY9</accession>
<proteinExistence type="predicted"/>
<sequence>MKKLRLVLAAIFALSITAPLAGCGVKDELEKPNAQPTKKGERNPSQPSSPL</sequence>
<evidence type="ECO:0000256" key="2">
    <source>
        <dbReference type="SAM" id="SignalP"/>
    </source>
</evidence>
<reference evidence="3 4" key="1">
    <citation type="submission" date="2020-03" db="EMBL/GenBank/DDBJ databases">
        <title>Genomic Encyclopedia of Type Strains, Phase IV (KMG-IV): sequencing the most valuable type-strain genomes for metagenomic binning, comparative biology and taxonomic classification.</title>
        <authorList>
            <person name="Goeker M."/>
        </authorList>
    </citation>
    <scope>NUCLEOTIDE SEQUENCE [LARGE SCALE GENOMIC DNA]</scope>
    <source>
        <strain evidence="3 4">DSM 19867</strain>
    </source>
</reference>
<feature type="signal peptide" evidence="2">
    <location>
        <begin position="1"/>
        <end position="21"/>
    </location>
</feature>
<keyword evidence="4" id="KW-1185">Reference proteome</keyword>
<dbReference type="RefSeq" id="WP_167081926.1">
    <property type="nucleotide sequence ID" value="NZ_BAAADC010000001.1"/>
</dbReference>
<dbReference type="EMBL" id="JAASRM010000001">
    <property type="protein sequence ID" value="NIK87922.1"/>
    <property type="molecule type" value="Genomic_DNA"/>
</dbReference>
<evidence type="ECO:0000256" key="1">
    <source>
        <dbReference type="SAM" id="MobiDB-lite"/>
    </source>
</evidence>
<feature type="region of interest" description="Disordered" evidence="1">
    <location>
        <begin position="27"/>
        <end position="51"/>
    </location>
</feature>
<keyword evidence="2" id="KW-0732">Signal</keyword>